<proteinExistence type="inferred from homology"/>
<feature type="compositionally biased region" description="Polar residues" evidence="18">
    <location>
        <begin position="161"/>
        <end position="176"/>
    </location>
</feature>
<dbReference type="FunFam" id="3.30.40.10:FF:000475">
    <property type="entry name" value="RING-H2 finger protein ATL3"/>
    <property type="match status" value="1"/>
</dbReference>
<reference evidence="21" key="1">
    <citation type="journal article" date="2007" name="PLoS ONE">
        <title>The first genome sequence of an elite grapevine cultivar (Pinot noir Vitis vinifera L.): coping with a highly heterozygous genome.</title>
        <authorList>
            <person name="Velasco R."/>
            <person name="Zharkikh A."/>
            <person name="Troggio M."/>
            <person name="Cartwright D.A."/>
            <person name="Cestaro A."/>
            <person name="Pruss D."/>
            <person name="Pindo M."/>
            <person name="FitzGerald L.M."/>
            <person name="Vezzulli S."/>
            <person name="Reid J."/>
            <person name="Malacarne G."/>
            <person name="Iliev D."/>
            <person name="Coppola G."/>
            <person name="Wardell B."/>
            <person name="Micheletti D."/>
            <person name="Macalma T."/>
            <person name="Facci M."/>
            <person name="Mitchell J.T."/>
            <person name="Perazzolli M."/>
            <person name="Eldredge G."/>
            <person name="Gatto P."/>
            <person name="Oyzerski R."/>
            <person name="Moretto M."/>
            <person name="Gutin N."/>
            <person name="Stefanini M."/>
            <person name="Chen Y."/>
            <person name="Segala C."/>
            <person name="Davenport C."/>
            <person name="Dematte L."/>
            <person name="Mraz A."/>
            <person name="Battilana J."/>
            <person name="Stormo K."/>
            <person name="Costa F."/>
            <person name="Tao Q."/>
            <person name="Si-Ammour A."/>
            <person name="Harkins T."/>
            <person name="Lackey A."/>
            <person name="Perbost C."/>
            <person name="Taillon B."/>
            <person name="Stella A."/>
            <person name="Solovyev V."/>
            <person name="Fawcett J.A."/>
            <person name="Sterck L."/>
            <person name="Vandepoele K."/>
            <person name="Grando S.M."/>
            <person name="Toppo S."/>
            <person name="Moser C."/>
            <person name="Lanchbury J."/>
            <person name="Bogden R."/>
            <person name="Skolnick M."/>
            <person name="Sgaramella V."/>
            <person name="Bhatnagar S.K."/>
            <person name="Fontana P."/>
            <person name="Gutin A."/>
            <person name="Van de Peer Y."/>
            <person name="Salamini F."/>
            <person name="Viola R."/>
        </authorList>
    </citation>
    <scope>NUCLEOTIDE SEQUENCE</scope>
</reference>
<comment type="subcellular location">
    <subcellularLocation>
        <location evidence="2">Membrane</location>
        <topology evidence="2">Single-pass membrane protein</topology>
    </subcellularLocation>
</comment>
<evidence type="ECO:0000256" key="16">
    <source>
        <dbReference type="PROSITE-ProRule" id="PRU00175"/>
    </source>
</evidence>
<dbReference type="Gene3D" id="3.30.40.10">
    <property type="entry name" value="Zinc/RING finger domain, C3HC4 (zinc finger)"/>
    <property type="match status" value="1"/>
</dbReference>
<evidence type="ECO:0000256" key="18">
    <source>
        <dbReference type="SAM" id="MobiDB-lite"/>
    </source>
</evidence>
<evidence type="ECO:0000256" key="1">
    <source>
        <dbReference type="ARBA" id="ARBA00000900"/>
    </source>
</evidence>
<feature type="transmembrane region" description="Helical" evidence="19">
    <location>
        <begin position="298"/>
        <end position="315"/>
    </location>
</feature>
<keyword evidence="10 16" id="KW-0863">Zinc-finger</keyword>
<evidence type="ECO:0000313" key="21">
    <source>
        <dbReference type="EMBL" id="CAN79606.1"/>
    </source>
</evidence>
<feature type="repeat" description="PPR" evidence="17">
    <location>
        <begin position="602"/>
        <end position="636"/>
    </location>
</feature>
<feature type="domain" description="RING-type" evidence="20">
    <location>
        <begin position="109"/>
        <end position="151"/>
    </location>
</feature>
<dbReference type="NCBIfam" id="TIGR00756">
    <property type="entry name" value="PPR"/>
    <property type="match status" value="7"/>
</dbReference>
<evidence type="ECO:0000256" key="17">
    <source>
        <dbReference type="PROSITE-ProRule" id="PRU00708"/>
    </source>
</evidence>
<evidence type="ECO:0000256" key="2">
    <source>
        <dbReference type="ARBA" id="ARBA00004167"/>
    </source>
</evidence>
<keyword evidence="13 19" id="KW-1133">Transmembrane helix</keyword>
<dbReference type="GO" id="GO:0005737">
    <property type="term" value="C:cytoplasm"/>
    <property type="evidence" value="ECO:0007669"/>
    <property type="project" value="UniProtKB-ARBA"/>
</dbReference>
<dbReference type="Pfam" id="PF13041">
    <property type="entry name" value="PPR_2"/>
    <property type="match status" value="4"/>
</dbReference>
<dbReference type="PROSITE" id="PS51375">
    <property type="entry name" value="PPR"/>
    <property type="match status" value="7"/>
</dbReference>
<evidence type="ECO:0000256" key="4">
    <source>
        <dbReference type="ARBA" id="ARBA00007626"/>
    </source>
</evidence>
<gene>
    <name evidence="21" type="ORF">VITISV_027500</name>
</gene>
<keyword evidence="14 19" id="KW-0472">Membrane</keyword>
<dbReference type="EC" id="2.3.2.27" evidence="5"/>
<evidence type="ECO:0000256" key="9">
    <source>
        <dbReference type="ARBA" id="ARBA00022737"/>
    </source>
</evidence>
<dbReference type="Pfam" id="PF13812">
    <property type="entry name" value="PPR_3"/>
    <property type="match status" value="1"/>
</dbReference>
<comment type="catalytic activity">
    <reaction evidence="1">
        <text>S-ubiquitinyl-[E2 ubiquitin-conjugating enzyme]-L-cysteine + [acceptor protein]-L-lysine = [E2 ubiquitin-conjugating enzyme]-L-cysteine + N(6)-ubiquitinyl-[acceptor protein]-L-lysine.</text>
        <dbReference type="EC" id="2.3.2.27"/>
    </reaction>
</comment>
<evidence type="ECO:0000256" key="14">
    <source>
        <dbReference type="ARBA" id="ARBA00023136"/>
    </source>
</evidence>
<dbReference type="SUPFAM" id="SSF57850">
    <property type="entry name" value="RING/U-box"/>
    <property type="match status" value="1"/>
</dbReference>
<dbReference type="GO" id="GO:0016020">
    <property type="term" value="C:membrane"/>
    <property type="evidence" value="ECO:0007669"/>
    <property type="project" value="UniProtKB-SubCell"/>
</dbReference>
<dbReference type="PANTHER" id="PTHR47938">
    <property type="entry name" value="RESPIRATORY COMPLEX I CHAPERONE (CIA84), PUTATIVE (AFU_ORTHOLOGUE AFUA_2G06020)-RELATED"/>
    <property type="match status" value="1"/>
</dbReference>
<evidence type="ECO:0000256" key="19">
    <source>
        <dbReference type="SAM" id="Phobius"/>
    </source>
</evidence>
<evidence type="ECO:0000256" key="10">
    <source>
        <dbReference type="ARBA" id="ARBA00022771"/>
    </source>
</evidence>
<dbReference type="GO" id="GO:0061630">
    <property type="term" value="F:ubiquitin protein ligase activity"/>
    <property type="evidence" value="ECO:0007669"/>
    <property type="project" value="UniProtKB-EC"/>
</dbReference>
<dbReference type="ExpressionAtlas" id="A5C2P4">
    <property type="expression patterns" value="baseline and differential"/>
</dbReference>
<dbReference type="Gene3D" id="1.25.40.10">
    <property type="entry name" value="Tetratricopeptide repeat domain"/>
    <property type="match status" value="6"/>
</dbReference>
<evidence type="ECO:0000256" key="7">
    <source>
        <dbReference type="ARBA" id="ARBA00022692"/>
    </source>
</evidence>
<dbReference type="AlphaFoldDB" id="A5C2P4"/>
<dbReference type="SMART" id="SM00184">
    <property type="entry name" value="RING"/>
    <property type="match status" value="1"/>
</dbReference>
<feature type="repeat" description="PPR" evidence="17">
    <location>
        <begin position="873"/>
        <end position="907"/>
    </location>
</feature>
<dbReference type="Pfam" id="PF01535">
    <property type="entry name" value="PPR"/>
    <property type="match status" value="2"/>
</dbReference>
<dbReference type="InterPro" id="IPR011990">
    <property type="entry name" value="TPR-like_helical_dom_sf"/>
</dbReference>
<comment type="pathway">
    <text evidence="3">Protein modification; protein ubiquitination.</text>
</comment>
<evidence type="ECO:0000256" key="12">
    <source>
        <dbReference type="ARBA" id="ARBA00022833"/>
    </source>
</evidence>
<name>A5C2P4_VITVI</name>
<feature type="repeat" description="PPR" evidence="17">
    <location>
        <begin position="908"/>
        <end position="942"/>
    </location>
</feature>
<protein>
    <recommendedName>
        <fullName evidence="5">RING-type E3 ubiquitin transferase</fullName>
        <ecNumber evidence="5">2.3.2.27</ecNumber>
    </recommendedName>
</protein>
<accession>A5C2P4</accession>
<dbReference type="EMBL" id="AM479964">
    <property type="protein sequence ID" value="CAN79606.1"/>
    <property type="molecule type" value="Genomic_DNA"/>
</dbReference>
<feature type="transmembrane region" description="Helical" evidence="19">
    <location>
        <begin position="20"/>
        <end position="44"/>
    </location>
</feature>
<feature type="repeat" description="PPR" evidence="17">
    <location>
        <begin position="742"/>
        <end position="776"/>
    </location>
</feature>
<dbReference type="Pfam" id="PF13639">
    <property type="entry name" value="zf-RING_2"/>
    <property type="match status" value="1"/>
</dbReference>
<dbReference type="PROSITE" id="PS50089">
    <property type="entry name" value="ZF_RING_2"/>
    <property type="match status" value="1"/>
</dbReference>
<keyword evidence="11" id="KW-0833">Ubl conjugation pathway</keyword>
<dbReference type="PANTHER" id="PTHR47938:SF35">
    <property type="entry name" value="PENTATRICOPEPTIDE REPEAT-CONTAINING PROTEIN 4, MITOCHONDRIAL-RELATED"/>
    <property type="match status" value="1"/>
</dbReference>
<comment type="similarity">
    <text evidence="15">Belongs to the RING-type zinc finger family. ATL subfamily.</text>
</comment>
<keyword evidence="12" id="KW-0862">Zinc</keyword>
<feature type="region of interest" description="Disordered" evidence="18">
    <location>
        <begin position="243"/>
        <end position="262"/>
    </location>
</feature>
<evidence type="ECO:0000256" key="15">
    <source>
        <dbReference type="ARBA" id="ARBA00024209"/>
    </source>
</evidence>
<dbReference type="InterPro" id="IPR002885">
    <property type="entry name" value="PPR_rpt"/>
</dbReference>
<evidence type="ECO:0000256" key="13">
    <source>
        <dbReference type="ARBA" id="ARBA00022989"/>
    </source>
</evidence>
<feature type="repeat" description="PPR" evidence="17">
    <location>
        <begin position="457"/>
        <end position="491"/>
    </location>
</feature>
<evidence type="ECO:0000259" key="20">
    <source>
        <dbReference type="PROSITE" id="PS50089"/>
    </source>
</evidence>
<dbReference type="InterPro" id="IPR013083">
    <property type="entry name" value="Znf_RING/FYVE/PHD"/>
</dbReference>
<evidence type="ECO:0000256" key="6">
    <source>
        <dbReference type="ARBA" id="ARBA00022679"/>
    </source>
</evidence>
<dbReference type="CDD" id="cd16461">
    <property type="entry name" value="RING-H2_EL5-like"/>
    <property type="match status" value="1"/>
</dbReference>
<organism evidence="21">
    <name type="scientific">Vitis vinifera</name>
    <name type="common">Grape</name>
    <dbReference type="NCBI Taxonomy" id="29760"/>
    <lineage>
        <taxon>Eukaryota</taxon>
        <taxon>Viridiplantae</taxon>
        <taxon>Streptophyta</taxon>
        <taxon>Embryophyta</taxon>
        <taxon>Tracheophyta</taxon>
        <taxon>Spermatophyta</taxon>
        <taxon>Magnoliopsida</taxon>
        <taxon>eudicotyledons</taxon>
        <taxon>Gunneridae</taxon>
        <taxon>Pentapetalae</taxon>
        <taxon>rosids</taxon>
        <taxon>Vitales</taxon>
        <taxon>Vitaceae</taxon>
        <taxon>Viteae</taxon>
        <taxon>Vitis</taxon>
    </lineage>
</organism>
<evidence type="ECO:0000256" key="5">
    <source>
        <dbReference type="ARBA" id="ARBA00012483"/>
    </source>
</evidence>
<dbReference type="GO" id="GO:0008270">
    <property type="term" value="F:zinc ion binding"/>
    <property type="evidence" value="ECO:0007669"/>
    <property type="project" value="UniProtKB-KW"/>
</dbReference>
<evidence type="ECO:0000256" key="8">
    <source>
        <dbReference type="ARBA" id="ARBA00022723"/>
    </source>
</evidence>
<sequence>MGDSFDSSSLDDSAAVELSGKIMVVAIIVLFFVVVFVLFLHLYAKWFWWRTADRGSSFGGSRRRRRRFVFAPGQDPALPAMRRGLDPSILGSIPVLVFRPEEFKDGLECAVCLSELVTGEKARLLPKCNHGFHVECIDMWFQSHSTCPLCRNLVATVLSDPTTPQSPESIQLSDESSAAGDYSLESPNYPTNILFWGNQTRVTSAGLCLEEGAASSQPPCASPGNGPDGMLVIDIPRQTAENFSSLSPSTGGTSEEELKSPMTTRLRSLKRLLSREKRVVPCSPGSVDVEQGGRGQNFVGLCLALALLSIKYHLMSLVSPEPDMKMMGWNANVWANEITSESLIDQSYQRLSGAERFITSSTRDRNVDEALRLLDLLRLRGYRPDSLNLSSIIHALCDANRFSEAHHRLLLSFASHCVPDQRTCNVLIARLLDSRTPHATLHVFRGLIAARPEFVPSLINYNRLIHQLCSFSQPNEAHGLFFDMRSRGHCPNAVSYTTLIDGYCKIGEETSAWKLFDEMLESGVVPNSLTYSVLLKGVLCKRDVERGRELMCKLWQKMMDENDPSVNNAAFANLIDSLCKEGFFLEVFRIAEDMPQGKSVSEEFAYGQMIDSLCRCGRNHGASRIVYIMRKRGFFPSLVSYNYIVHGLSKEGGCMRAYQLLKEGVEFGYMMSEHTYKVLLEALCRDADLCKAREVMQLMLNKEGVDQTRIYNIYLRALCLMNNPTELLNVLVFMLQTQCQPDVITLNTVINGFCKMGRVEEALKVLDDMVMGKFCAPDSVTYTTIICGLLNLGRTAEALDVLRRVMPEKVLHGLFKLQQANVATEVFNSMVSDGVAANTITYTIIIDGLFESDQIDEAKRFWDDVIWPSKVHDNFVYAAILKGLCRSGKLNEACDFLYELVDCGVTLNVVNYNILIDHACKLGSKREAYTIVQEMKKNGLTPDAVTWRILHKLHGNVGK</sequence>
<keyword evidence="8" id="KW-0479">Metal-binding</keyword>
<feature type="repeat" description="PPR" evidence="17">
    <location>
        <begin position="778"/>
        <end position="812"/>
    </location>
</feature>
<feature type="repeat" description="PPR" evidence="17">
    <location>
        <begin position="492"/>
        <end position="526"/>
    </location>
</feature>
<keyword evidence="9" id="KW-0677">Repeat</keyword>
<evidence type="ECO:0000256" key="3">
    <source>
        <dbReference type="ARBA" id="ARBA00004906"/>
    </source>
</evidence>
<keyword evidence="6" id="KW-0808">Transferase</keyword>
<keyword evidence="7 19" id="KW-0812">Transmembrane</keyword>
<evidence type="ECO:0000256" key="11">
    <source>
        <dbReference type="ARBA" id="ARBA00022786"/>
    </source>
</evidence>
<comment type="similarity">
    <text evidence="4">Belongs to the PPR family. P subfamily.</text>
</comment>
<feature type="compositionally biased region" description="Polar residues" evidence="18">
    <location>
        <begin position="243"/>
        <end position="253"/>
    </location>
</feature>
<feature type="region of interest" description="Disordered" evidence="18">
    <location>
        <begin position="161"/>
        <end position="181"/>
    </location>
</feature>
<dbReference type="InterPro" id="IPR001841">
    <property type="entry name" value="Znf_RING"/>
</dbReference>